<proteinExistence type="inferred from homology"/>
<dbReference type="InterPro" id="IPR050810">
    <property type="entry name" value="Bact_Secretion_Sys_Channel"/>
</dbReference>
<evidence type="ECO:0000313" key="7">
    <source>
        <dbReference type="Proteomes" id="UP001371305"/>
    </source>
</evidence>
<comment type="subcellular location">
    <subcellularLocation>
        <location evidence="1">Membrane</location>
    </subcellularLocation>
</comment>
<feature type="domain" description="Type II/III secretion system secretin-like" evidence="5">
    <location>
        <begin position="181"/>
        <end position="301"/>
    </location>
</feature>
<reference evidence="6 7" key="1">
    <citation type="submission" date="2024-04" db="EMBL/GenBank/DDBJ databases">
        <title>Luteolibacter sp. isolated from soil.</title>
        <authorList>
            <person name="An J."/>
        </authorList>
    </citation>
    <scope>NUCLEOTIDE SEQUENCE [LARGE SCALE GENOMIC DNA]</scope>
    <source>
        <strain evidence="6 7">Y139</strain>
    </source>
</reference>
<keyword evidence="3" id="KW-0472">Membrane</keyword>
<evidence type="ECO:0000256" key="1">
    <source>
        <dbReference type="ARBA" id="ARBA00004370"/>
    </source>
</evidence>
<dbReference type="Pfam" id="PF00263">
    <property type="entry name" value="Secretin"/>
    <property type="match status" value="1"/>
</dbReference>
<evidence type="ECO:0000256" key="2">
    <source>
        <dbReference type="ARBA" id="ARBA00022729"/>
    </source>
</evidence>
<dbReference type="PANTHER" id="PTHR30332">
    <property type="entry name" value="PROBABLE GENERAL SECRETION PATHWAY PROTEIN D"/>
    <property type="match status" value="1"/>
</dbReference>
<keyword evidence="7" id="KW-1185">Reference proteome</keyword>
<dbReference type="InterPro" id="IPR004846">
    <property type="entry name" value="T2SS/T3SS_dom"/>
</dbReference>
<evidence type="ECO:0000256" key="3">
    <source>
        <dbReference type="ARBA" id="ARBA00023136"/>
    </source>
</evidence>
<organism evidence="6 7">
    <name type="scientific">Luteolibacter soli</name>
    <dbReference type="NCBI Taxonomy" id="3135280"/>
    <lineage>
        <taxon>Bacteria</taxon>
        <taxon>Pseudomonadati</taxon>
        <taxon>Verrucomicrobiota</taxon>
        <taxon>Verrucomicrobiia</taxon>
        <taxon>Verrucomicrobiales</taxon>
        <taxon>Verrucomicrobiaceae</taxon>
        <taxon>Luteolibacter</taxon>
    </lineage>
</organism>
<evidence type="ECO:0000256" key="4">
    <source>
        <dbReference type="RuleBase" id="RU004003"/>
    </source>
</evidence>
<protein>
    <recommendedName>
        <fullName evidence="5">Type II/III secretion system secretin-like domain-containing protein</fullName>
    </recommendedName>
</protein>
<dbReference type="RefSeq" id="WP_341403942.1">
    <property type="nucleotide sequence ID" value="NZ_JBBUKT010000002.1"/>
</dbReference>
<keyword evidence="2" id="KW-0732">Signal</keyword>
<sequence length="381" mass="41040">MRLVILVVIGIAVTIFGLKRCTGSNAPKLPFLGGKAKQEEHAKADQDAVPAKVTPPVFNTSQVITFHNRVVPSAEVIGRGGEGQQAPVTWTVDTASNSILVRGEAKGVADMVAALRQLDIGGDECFVDGTMMFVRGDRVKDFEATIAYREGASLVPSATLSPGGFGVVLPWDAFNVSLSWLSENGYLQIIDKPQVRLASGEMSEVSTGSEVAVPTTTFTDAVSRTSIEFRRVGLTFKVRPLFLDAGRVRLDVEAENGVLGSPQKVGDYEVPTITSQRVKSVATMTFDDGLMIGGLETVRRSQRFGLLGKSETVEAGRLYLLLVLRSGQPKAVPVDPAGFWSDWDSPATLPAVDDLPGSVLPPMNWRNEERSFLRSRGHPAK</sequence>
<gene>
    <name evidence="6" type="ORF">WKV53_07840</name>
</gene>
<dbReference type="EMBL" id="JBBUKT010000002">
    <property type="protein sequence ID" value="MEK7950402.1"/>
    <property type="molecule type" value="Genomic_DNA"/>
</dbReference>
<comment type="caution">
    <text evidence="6">The sequence shown here is derived from an EMBL/GenBank/DDBJ whole genome shotgun (WGS) entry which is preliminary data.</text>
</comment>
<accession>A0ABU9ATM0</accession>
<dbReference type="PANTHER" id="PTHR30332:SF24">
    <property type="entry name" value="SECRETIN GSPD-RELATED"/>
    <property type="match status" value="1"/>
</dbReference>
<dbReference type="Proteomes" id="UP001371305">
    <property type="component" value="Unassembled WGS sequence"/>
</dbReference>
<evidence type="ECO:0000259" key="5">
    <source>
        <dbReference type="Pfam" id="PF00263"/>
    </source>
</evidence>
<name>A0ABU9ATM0_9BACT</name>
<evidence type="ECO:0000313" key="6">
    <source>
        <dbReference type="EMBL" id="MEK7950402.1"/>
    </source>
</evidence>
<comment type="similarity">
    <text evidence="4">Belongs to the bacterial secretin family.</text>
</comment>